<keyword evidence="4" id="KW-0029">Amino-acid transport</keyword>
<comment type="caution">
    <text evidence="9">The sequence shown here is derived from an EMBL/GenBank/DDBJ whole genome shotgun (WGS) entry which is preliminary data.</text>
</comment>
<feature type="transmembrane region" description="Helical" evidence="7">
    <location>
        <begin position="20"/>
        <end position="41"/>
    </location>
</feature>
<evidence type="ECO:0000313" key="9">
    <source>
        <dbReference type="EMBL" id="KAK9666541.1"/>
    </source>
</evidence>
<keyword evidence="3 7" id="KW-0812">Transmembrane</keyword>
<keyword evidence="2" id="KW-0813">Transport</keyword>
<dbReference type="InterPro" id="IPR013057">
    <property type="entry name" value="AA_transpt_TM"/>
</dbReference>
<feature type="transmembrane region" description="Helical" evidence="7">
    <location>
        <begin position="168"/>
        <end position="192"/>
    </location>
</feature>
<accession>A0AAW1GVL2</accession>
<dbReference type="EMBL" id="JBDFQZ010000014">
    <property type="protein sequence ID" value="KAK9666541.1"/>
    <property type="molecule type" value="Genomic_DNA"/>
</dbReference>
<dbReference type="PANTHER" id="PTHR48017">
    <property type="entry name" value="OS05G0424000 PROTEIN-RELATED"/>
    <property type="match status" value="1"/>
</dbReference>
<evidence type="ECO:0000256" key="5">
    <source>
        <dbReference type="ARBA" id="ARBA00022989"/>
    </source>
</evidence>
<feature type="transmembrane region" description="Helical" evidence="7">
    <location>
        <begin position="302"/>
        <end position="325"/>
    </location>
</feature>
<comment type="subcellular location">
    <subcellularLocation>
        <location evidence="1">Membrane</location>
    </subcellularLocation>
</comment>
<evidence type="ECO:0000256" key="1">
    <source>
        <dbReference type="ARBA" id="ARBA00004370"/>
    </source>
</evidence>
<evidence type="ECO:0000256" key="3">
    <source>
        <dbReference type="ARBA" id="ARBA00022692"/>
    </source>
</evidence>
<protein>
    <recommendedName>
        <fullName evidence="8">Amino acid transporter transmembrane domain-containing protein</fullName>
    </recommendedName>
</protein>
<dbReference type="Proteomes" id="UP001443914">
    <property type="component" value="Unassembled WGS sequence"/>
</dbReference>
<feature type="transmembrane region" description="Helical" evidence="7">
    <location>
        <begin position="219"/>
        <end position="240"/>
    </location>
</feature>
<dbReference type="GO" id="GO:0006865">
    <property type="term" value="P:amino acid transport"/>
    <property type="evidence" value="ECO:0007669"/>
    <property type="project" value="UniProtKB-KW"/>
</dbReference>
<organism evidence="9 10">
    <name type="scientific">Saponaria officinalis</name>
    <name type="common">Common soapwort</name>
    <name type="synonym">Lychnis saponaria</name>
    <dbReference type="NCBI Taxonomy" id="3572"/>
    <lineage>
        <taxon>Eukaryota</taxon>
        <taxon>Viridiplantae</taxon>
        <taxon>Streptophyta</taxon>
        <taxon>Embryophyta</taxon>
        <taxon>Tracheophyta</taxon>
        <taxon>Spermatophyta</taxon>
        <taxon>Magnoliopsida</taxon>
        <taxon>eudicotyledons</taxon>
        <taxon>Gunneridae</taxon>
        <taxon>Pentapetalae</taxon>
        <taxon>Caryophyllales</taxon>
        <taxon>Caryophyllaceae</taxon>
        <taxon>Caryophylleae</taxon>
        <taxon>Saponaria</taxon>
    </lineage>
</organism>
<dbReference type="AlphaFoldDB" id="A0AAW1GVL2"/>
<proteinExistence type="predicted"/>
<keyword evidence="6 7" id="KW-0472">Membrane</keyword>
<keyword evidence="10" id="KW-1185">Reference proteome</keyword>
<name>A0AAW1GVL2_SAPOF</name>
<gene>
    <name evidence="9" type="ORF">RND81_14G192200</name>
</gene>
<evidence type="ECO:0000256" key="2">
    <source>
        <dbReference type="ARBA" id="ARBA00022448"/>
    </source>
</evidence>
<evidence type="ECO:0000256" key="4">
    <source>
        <dbReference type="ARBA" id="ARBA00022970"/>
    </source>
</evidence>
<evidence type="ECO:0000259" key="8">
    <source>
        <dbReference type="Pfam" id="PF01490"/>
    </source>
</evidence>
<sequence>MKQVYIMTCTFLWCDKGTLITASAHIITAVIGSGVLSLAWAVAQMGWITGPIVLLVFAVVTWYASTLQADCYRNLTTGKRHYTYREAVQSILGGAKFKFCALAQYSNFIGVSIGYTITASISMAAVKRAICFHKEGHQSGCHLENNRFIIIFGIAQLFLCQIQNFHQLSILSIIAAITSFGYSFIGIGLSIAKVAGGSHARTTLTGVEIGVDVTKEQKIWNILTAFGNMAFAYAFSMVLIEVQDTLRQGPPENIVMKKASSIGIMITTFFYMLCGVVGYAAFGNTAPGNFLNGFGFYEPYWLVAFANVCIVVHLVGAYQVTLLFAEPF</sequence>
<keyword evidence="5 7" id="KW-1133">Transmembrane helix</keyword>
<dbReference type="GO" id="GO:0016020">
    <property type="term" value="C:membrane"/>
    <property type="evidence" value="ECO:0007669"/>
    <property type="project" value="UniProtKB-SubCell"/>
</dbReference>
<evidence type="ECO:0000256" key="7">
    <source>
        <dbReference type="SAM" id="Phobius"/>
    </source>
</evidence>
<evidence type="ECO:0000256" key="6">
    <source>
        <dbReference type="ARBA" id="ARBA00023136"/>
    </source>
</evidence>
<dbReference type="Pfam" id="PF01490">
    <property type="entry name" value="Aa_trans"/>
    <property type="match status" value="1"/>
</dbReference>
<reference evidence="9" key="1">
    <citation type="submission" date="2024-03" db="EMBL/GenBank/DDBJ databases">
        <title>WGS assembly of Saponaria officinalis var. Norfolk2.</title>
        <authorList>
            <person name="Jenkins J."/>
            <person name="Shu S."/>
            <person name="Grimwood J."/>
            <person name="Barry K."/>
            <person name="Goodstein D."/>
            <person name="Schmutz J."/>
            <person name="Leebens-Mack J."/>
            <person name="Osbourn A."/>
        </authorList>
    </citation>
    <scope>NUCLEOTIDE SEQUENCE [LARGE SCALE GENOMIC DNA]</scope>
    <source>
        <strain evidence="9">JIC</strain>
    </source>
</reference>
<feature type="transmembrane region" description="Helical" evidence="7">
    <location>
        <begin position="47"/>
        <end position="65"/>
    </location>
</feature>
<evidence type="ECO:0000313" key="10">
    <source>
        <dbReference type="Proteomes" id="UP001443914"/>
    </source>
</evidence>
<feature type="transmembrane region" description="Helical" evidence="7">
    <location>
        <begin position="261"/>
        <end position="282"/>
    </location>
</feature>
<feature type="domain" description="Amino acid transporter transmembrane" evidence="8">
    <location>
        <begin position="16"/>
        <end position="322"/>
    </location>
</feature>